<dbReference type="SUPFAM" id="SSF53335">
    <property type="entry name" value="S-adenosyl-L-methionine-dependent methyltransferases"/>
    <property type="match status" value="1"/>
</dbReference>
<dbReference type="PANTHER" id="PTHR44068">
    <property type="entry name" value="ZGC:194242"/>
    <property type="match status" value="1"/>
</dbReference>
<evidence type="ECO:0000256" key="1">
    <source>
        <dbReference type="ARBA" id="ARBA00022679"/>
    </source>
</evidence>
<dbReference type="Proteomes" id="UP000198781">
    <property type="component" value="Unassembled WGS sequence"/>
</dbReference>
<keyword evidence="4" id="KW-1185">Reference proteome</keyword>
<proteinExistence type="predicted"/>
<name>A0A1G6TFN7_9BURK</name>
<keyword evidence="1 3" id="KW-0808">Transferase</keyword>
<dbReference type="AlphaFoldDB" id="A0A1G6TFN7"/>
<keyword evidence="3" id="KW-0489">Methyltransferase</keyword>
<dbReference type="OrthoDB" id="108476at2"/>
<evidence type="ECO:0000313" key="3">
    <source>
        <dbReference type="EMBL" id="SDD27871.1"/>
    </source>
</evidence>
<dbReference type="GO" id="GO:0008757">
    <property type="term" value="F:S-adenosylmethionine-dependent methyltransferase activity"/>
    <property type="evidence" value="ECO:0007669"/>
    <property type="project" value="InterPro"/>
</dbReference>
<evidence type="ECO:0000259" key="2">
    <source>
        <dbReference type="Pfam" id="PF08241"/>
    </source>
</evidence>
<dbReference type="EMBL" id="FMZC01000005">
    <property type="protein sequence ID" value="SDD27871.1"/>
    <property type="molecule type" value="Genomic_DNA"/>
</dbReference>
<feature type="domain" description="Methyltransferase type 11" evidence="2">
    <location>
        <begin position="67"/>
        <end position="162"/>
    </location>
</feature>
<dbReference type="GO" id="GO:0032259">
    <property type="term" value="P:methylation"/>
    <property type="evidence" value="ECO:0007669"/>
    <property type="project" value="UniProtKB-KW"/>
</dbReference>
<dbReference type="STRING" id="187868.SAMN05192589_105140"/>
<organism evidence="3 4">
    <name type="scientific">Paracidovorax valerianellae</name>
    <dbReference type="NCBI Taxonomy" id="187868"/>
    <lineage>
        <taxon>Bacteria</taxon>
        <taxon>Pseudomonadati</taxon>
        <taxon>Pseudomonadota</taxon>
        <taxon>Betaproteobacteria</taxon>
        <taxon>Burkholderiales</taxon>
        <taxon>Comamonadaceae</taxon>
        <taxon>Paracidovorax</taxon>
    </lineage>
</organism>
<dbReference type="CDD" id="cd02440">
    <property type="entry name" value="AdoMet_MTases"/>
    <property type="match status" value="1"/>
</dbReference>
<dbReference type="InterPro" id="IPR029063">
    <property type="entry name" value="SAM-dependent_MTases_sf"/>
</dbReference>
<protein>
    <submittedName>
        <fullName evidence="3">Methyltransferase domain-containing protein</fullName>
    </submittedName>
</protein>
<evidence type="ECO:0000313" key="4">
    <source>
        <dbReference type="Proteomes" id="UP000198781"/>
    </source>
</evidence>
<dbReference type="PANTHER" id="PTHR44068:SF11">
    <property type="entry name" value="GERANYL DIPHOSPHATE 2-C-METHYLTRANSFERASE"/>
    <property type="match status" value="1"/>
</dbReference>
<gene>
    <name evidence="3" type="ORF">SAMN05192589_105140</name>
</gene>
<dbReference type="InterPro" id="IPR050447">
    <property type="entry name" value="Erg6_SMT_methyltransf"/>
</dbReference>
<dbReference type="Pfam" id="PF08241">
    <property type="entry name" value="Methyltransf_11"/>
    <property type="match status" value="1"/>
</dbReference>
<accession>A0A1G6TFN7</accession>
<dbReference type="RefSeq" id="WP_139160370.1">
    <property type="nucleotide sequence ID" value="NZ_FMZC01000005.1"/>
</dbReference>
<dbReference type="Gene3D" id="3.40.50.150">
    <property type="entry name" value="Vaccinia Virus protein VP39"/>
    <property type="match status" value="1"/>
</dbReference>
<sequence>MKKIDEEISRKNEDFWDEPCGSQLAQFLGVKDASEASLLKFDQWYLDFYPYLEKHIPFSKLNGMNVLEIGLGYGTVAQRLVEHGAVYSGLDIALGPVKMVRHRIKQIKLEGNAVQGSILQPPFSDQSFDAIVAIGCLHHTGDLQLAIDECYKLLKPGGSLIFMVYYAYSYRRWIQNTSATLKYLLIEIFGGRSVVEKADAKQRSAYDINSKSEAAPHTDWISKKSLRKFCKKFSQCEMSLENIDQATPFKSRERSELLKTIWPKLMGLDLYVKATR</sequence>
<dbReference type="InterPro" id="IPR013216">
    <property type="entry name" value="Methyltransf_11"/>
</dbReference>
<reference evidence="3 4" key="1">
    <citation type="submission" date="2016-10" db="EMBL/GenBank/DDBJ databases">
        <authorList>
            <person name="de Groot N.N."/>
        </authorList>
    </citation>
    <scope>NUCLEOTIDE SEQUENCE [LARGE SCALE GENOMIC DNA]</scope>
    <source>
        <strain evidence="3 4">DSM 16619</strain>
    </source>
</reference>